<evidence type="ECO:0000256" key="6">
    <source>
        <dbReference type="RuleBase" id="RU003660"/>
    </source>
</evidence>
<comment type="similarity">
    <text evidence="1 5 6">Belongs to the universal ribosomal protein uS8 family.</text>
</comment>
<evidence type="ECO:0000256" key="5">
    <source>
        <dbReference type="HAMAP-Rule" id="MF_01302"/>
    </source>
</evidence>
<keyword evidence="5" id="KW-0699">rRNA-binding</keyword>
<dbReference type="Pfam" id="PF00410">
    <property type="entry name" value="Ribosomal_S8"/>
    <property type="match status" value="1"/>
</dbReference>
<evidence type="ECO:0000256" key="3">
    <source>
        <dbReference type="ARBA" id="ARBA00023274"/>
    </source>
</evidence>
<organism evidence="7 8">
    <name type="scientific">Candidatus Yanofskybacteria bacterium GW2011_GWD2_39_48</name>
    <dbReference type="NCBI Taxonomy" id="1619031"/>
    <lineage>
        <taxon>Bacteria</taxon>
        <taxon>Candidatus Yanofskyibacteriota</taxon>
    </lineage>
</organism>
<comment type="caution">
    <text evidence="7">The sequence shown here is derived from an EMBL/GenBank/DDBJ whole genome shotgun (WGS) entry which is preliminary data.</text>
</comment>
<dbReference type="GO" id="GO:0005737">
    <property type="term" value="C:cytoplasm"/>
    <property type="evidence" value="ECO:0007669"/>
    <property type="project" value="UniProtKB-ARBA"/>
</dbReference>
<dbReference type="HAMAP" id="MF_01302_B">
    <property type="entry name" value="Ribosomal_uS8_B"/>
    <property type="match status" value="1"/>
</dbReference>
<dbReference type="Proteomes" id="UP000034764">
    <property type="component" value="Unassembled WGS sequence"/>
</dbReference>
<keyword evidence="5" id="KW-0694">RNA-binding</keyword>
<dbReference type="PROSITE" id="PS00053">
    <property type="entry name" value="RIBOSOMAL_S8"/>
    <property type="match status" value="1"/>
</dbReference>
<dbReference type="InterPro" id="IPR047863">
    <property type="entry name" value="Ribosomal_uS8_CS"/>
</dbReference>
<evidence type="ECO:0000313" key="8">
    <source>
        <dbReference type="Proteomes" id="UP000034764"/>
    </source>
</evidence>
<dbReference type="AlphaFoldDB" id="A0A0G0P618"/>
<dbReference type="PANTHER" id="PTHR11758">
    <property type="entry name" value="40S RIBOSOMAL PROTEIN S15A"/>
    <property type="match status" value="1"/>
</dbReference>
<dbReference type="InterPro" id="IPR000630">
    <property type="entry name" value="Ribosomal_uS8"/>
</dbReference>
<dbReference type="GO" id="GO:0003735">
    <property type="term" value="F:structural constituent of ribosome"/>
    <property type="evidence" value="ECO:0007669"/>
    <property type="project" value="InterPro"/>
</dbReference>
<sequence length="132" mass="15053">MDPVIDMLIRIKNAQAVKKEQVSVPYSRMKLAIAKVLKDSEFIQDYEKKSKKIKNTEHDNIVVTLKYNEKDAAINNIKVVSRPSRRMYMKAKDIKLVRSGYGIGIISTPKGIMSSIQARKNKLGGEIICEIW</sequence>
<dbReference type="GO" id="GO:0019843">
    <property type="term" value="F:rRNA binding"/>
    <property type="evidence" value="ECO:0007669"/>
    <property type="project" value="UniProtKB-UniRule"/>
</dbReference>
<evidence type="ECO:0000256" key="2">
    <source>
        <dbReference type="ARBA" id="ARBA00022980"/>
    </source>
</evidence>
<dbReference type="GO" id="GO:0006412">
    <property type="term" value="P:translation"/>
    <property type="evidence" value="ECO:0007669"/>
    <property type="project" value="UniProtKB-UniRule"/>
</dbReference>
<evidence type="ECO:0000256" key="1">
    <source>
        <dbReference type="ARBA" id="ARBA00006471"/>
    </source>
</evidence>
<comment type="subunit">
    <text evidence="5">Part of the 30S ribosomal subunit. Contacts proteins S5 and S12.</text>
</comment>
<protein>
    <recommendedName>
        <fullName evidence="4 5">Small ribosomal subunit protein uS8</fullName>
    </recommendedName>
</protein>
<keyword evidence="3 5" id="KW-0687">Ribonucleoprotein</keyword>
<dbReference type="EMBL" id="LBXD01000020">
    <property type="protein sequence ID" value="KKR23398.1"/>
    <property type="molecule type" value="Genomic_DNA"/>
</dbReference>
<keyword evidence="2 5" id="KW-0689">Ribosomal protein</keyword>
<proteinExistence type="inferred from homology"/>
<dbReference type="SUPFAM" id="SSF56047">
    <property type="entry name" value="Ribosomal protein S8"/>
    <property type="match status" value="1"/>
</dbReference>
<dbReference type="FunFam" id="3.30.1490.10:FF:000001">
    <property type="entry name" value="30S ribosomal protein S8"/>
    <property type="match status" value="1"/>
</dbReference>
<comment type="function">
    <text evidence="5">One of the primary rRNA binding proteins, it binds directly to 16S rRNA central domain where it helps coordinate assembly of the platform of the 30S subunit.</text>
</comment>
<dbReference type="Gene3D" id="3.30.1490.10">
    <property type="match status" value="1"/>
</dbReference>
<accession>A0A0G0P618</accession>
<dbReference type="Gene3D" id="3.30.1370.30">
    <property type="match status" value="1"/>
</dbReference>
<evidence type="ECO:0000313" key="7">
    <source>
        <dbReference type="EMBL" id="KKR23398.1"/>
    </source>
</evidence>
<gene>
    <name evidence="5" type="primary">rpsH</name>
    <name evidence="7" type="ORF">UT53_C0020G0004</name>
</gene>
<name>A0A0G0P618_9BACT</name>
<dbReference type="GO" id="GO:1990904">
    <property type="term" value="C:ribonucleoprotein complex"/>
    <property type="evidence" value="ECO:0007669"/>
    <property type="project" value="UniProtKB-KW"/>
</dbReference>
<evidence type="ECO:0000256" key="4">
    <source>
        <dbReference type="ARBA" id="ARBA00035258"/>
    </source>
</evidence>
<dbReference type="NCBIfam" id="NF001109">
    <property type="entry name" value="PRK00136.1"/>
    <property type="match status" value="1"/>
</dbReference>
<reference evidence="7 8" key="1">
    <citation type="journal article" date="2015" name="Nature">
        <title>rRNA introns, odd ribosomes, and small enigmatic genomes across a large radiation of phyla.</title>
        <authorList>
            <person name="Brown C.T."/>
            <person name="Hug L.A."/>
            <person name="Thomas B.C."/>
            <person name="Sharon I."/>
            <person name="Castelle C.J."/>
            <person name="Singh A."/>
            <person name="Wilkins M.J."/>
            <person name="Williams K.H."/>
            <person name="Banfield J.F."/>
        </authorList>
    </citation>
    <scope>NUCLEOTIDE SEQUENCE [LARGE SCALE GENOMIC DNA]</scope>
</reference>
<dbReference type="GO" id="GO:0005840">
    <property type="term" value="C:ribosome"/>
    <property type="evidence" value="ECO:0007669"/>
    <property type="project" value="UniProtKB-KW"/>
</dbReference>
<dbReference type="InterPro" id="IPR035987">
    <property type="entry name" value="Ribosomal_uS8_sf"/>
</dbReference>